<dbReference type="InterPro" id="IPR000160">
    <property type="entry name" value="GGDEF_dom"/>
</dbReference>
<evidence type="ECO:0000256" key="1">
    <source>
        <dbReference type="ARBA" id="ARBA00012528"/>
    </source>
</evidence>
<proteinExistence type="predicted"/>
<sequence length="90" mass="9547">ADARKLAESIREGIWDASLIHSGSEWDRMTASIGVTSWGPGAADGFAQCIHAADAAAYQAKAAGRNCIMTSHGLCCRTGKREKGPLEEQQ</sequence>
<dbReference type="PANTHER" id="PTHR45138">
    <property type="entry name" value="REGULATORY COMPONENTS OF SENSORY TRANSDUCTION SYSTEM"/>
    <property type="match status" value="1"/>
</dbReference>
<feature type="domain" description="GGDEF" evidence="3">
    <location>
        <begin position="2"/>
        <end position="66"/>
    </location>
</feature>
<evidence type="ECO:0000313" key="4">
    <source>
        <dbReference type="EMBL" id="EIM94755.1"/>
    </source>
</evidence>
<feature type="non-terminal residue" evidence="4">
    <location>
        <position position="1"/>
    </location>
</feature>
<name>A0ABP2PAM4_9BURK</name>
<keyword evidence="5" id="KW-1185">Reference proteome</keyword>
<accession>A0ABP2PAM4</accession>
<dbReference type="RefSeq" id="WP_009770330.1">
    <property type="nucleotide sequence ID" value="NZ_AKAU01000261.1"/>
</dbReference>
<dbReference type="Pfam" id="PF00990">
    <property type="entry name" value="GGDEF"/>
    <property type="match status" value="1"/>
</dbReference>
<dbReference type="Gene3D" id="3.30.70.270">
    <property type="match status" value="1"/>
</dbReference>
<dbReference type="SUPFAM" id="SSF55073">
    <property type="entry name" value="Nucleotide cyclase"/>
    <property type="match status" value="1"/>
</dbReference>
<comment type="catalytic activity">
    <reaction evidence="2">
        <text>2 GTP = 3',3'-c-di-GMP + 2 diphosphate</text>
        <dbReference type="Rhea" id="RHEA:24898"/>
        <dbReference type="ChEBI" id="CHEBI:33019"/>
        <dbReference type="ChEBI" id="CHEBI:37565"/>
        <dbReference type="ChEBI" id="CHEBI:58805"/>
        <dbReference type="EC" id="2.7.7.65"/>
    </reaction>
</comment>
<dbReference type="EC" id="2.7.7.65" evidence="1"/>
<dbReference type="InterPro" id="IPR029787">
    <property type="entry name" value="Nucleotide_cyclase"/>
</dbReference>
<dbReference type="InterPro" id="IPR043128">
    <property type="entry name" value="Rev_trsase/Diguanyl_cyclase"/>
</dbReference>
<gene>
    <name evidence="4" type="ORF">WQE_42934</name>
</gene>
<dbReference type="EMBL" id="AKAU01000261">
    <property type="protein sequence ID" value="EIM94755.1"/>
    <property type="molecule type" value="Genomic_DNA"/>
</dbReference>
<comment type="caution">
    <text evidence="4">The sequence shown here is derived from an EMBL/GenBank/DDBJ whole genome shotgun (WGS) entry which is preliminary data.</text>
</comment>
<dbReference type="PANTHER" id="PTHR45138:SF9">
    <property type="entry name" value="DIGUANYLATE CYCLASE DGCM-RELATED"/>
    <property type="match status" value="1"/>
</dbReference>
<evidence type="ECO:0000313" key="5">
    <source>
        <dbReference type="Proteomes" id="UP000004980"/>
    </source>
</evidence>
<dbReference type="Proteomes" id="UP000004980">
    <property type="component" value="Unassembled WGS sequence"/>
</dbReference>
<organism evidence="4 5">
    <name type="scientific">Paraburkholderia hospita</name>
    <dbReference type="NCBI Taxonomy" id="169430"/>
    <lineage>
        <taxon>Bacteria</taxon>
        <taxon>Pseudomonadati</taxon>
        <taxon>Pseudomonadota</taxon>
        <taxon>Betaproteobacteria</taxon>
        <taxon>Burkholderiales</taxon>
        <taxon>Burkholderiaceae</taxon>
        <taxon>Paraburkholderia</taxon>
    </lineage>
</organism>
<protein>
    <recommendedName>
        <fullName evidence="1">diguanylate cyclase</fullName>
        <ecNumber evidence="1">2.7.7.65</ecNumber>
    </recommendedName>
</protein>
<dbReference type="InterPro" id="IPR050469">
    <property type="entry name" value="Diguanylate_Cyclase"/>
</dbReference>
<evidence type="ECO:0000259" key="3">
    <source>
        <dbReference type="Pfam" id="PF00990"/>
    </source>
</evidence>
<evidence type="ECO:0000256" key="2">
    <source>
        <dbReference type="ARBA" id="ARBA00034247"/>
    </source>
</evidence>
<reference evidence="4 5" key="1">
    <citation type="journal article" date="2012" name="J. Bacteriol.">
        <title>Draft Genome Sequence of the Soil Bacterium Burkholderia terrae Strain BS001, Which Interacts with Fungal Surface Structures.</title>
        <authorList>
            <person name="Nazir R."/>
            <person name="Hansen M.A."/>
            <person name="Sorensen S."/>
            <person name="van Elsas J.D."/>
        </authorList>
    </citation>
    <scope>NUCLEOTIDE SEQUENCE [LARGE SCALE GENOMIC DNA]</scope>
    <source>
        <strain evidence="4 5">BS001</strain>
    </source>
</reference>